<sequence>MTTNSASAGYFPDPAVAYADAPSIIQEIGWVTAAAANCGDGGGIGREFWLRKAAVVDRIALHEVAVYAPEVAITAVQTAEATVLKFIEYEVAHSGLSLKGAELITAEDRFGYVREQYHVWSHAQLH</sequence>
<dbReference type="AlphaFoldDB" id="A0A6G3SSL0"/>
<reference evidence="1" key="1">
    <citation type="submission" date="2020-01" db="EMBL/GenBank/DDBJ databases">
        <title>Insect and environment-associated Actinomycetes.</title>
        <authorList>
            <person name="Currrie C."/>
            <person name="Chevrette M."/>
            <person name="Carlson C."/>
            <person name="Stubbendieck R."/>
            <person name="Wendt-Pienkowski E."/>
        </authorList>
    </citation>
    <scope>NUCLEOTIDE SEQUENCE</scope>
    <source>
        <strain evidence="1">SID505</strain>
    </source>
</reference>
<protein>
    <submittedName>
        <fullName evidence="1">Uncharacterized protein</fullName>
    </submittedName>
</protein>
<gene>
    <name evidence="1" type="ORF">G3I43_17750</name>
</gene>
<name>A0A6G3SSL0_STRAQ</name>
<proteinExistence type="predicted"/>
<accession>A0A6G3SSL0</accession>
<comment type="caution">
    <text evidence="1">The sequence shown here is derived from an EMBL/GenBank/DDBJ whole genome shotgun (WGS) entry which is preliminary data.</text>
</comment>
<dbReference type="EMBL" id="JAAGMK010000501">
    <property type="protein sequence ID" value="NEB86006.1"/>
    <property type="molecule type" value="Genomic_DNA"/>
</dbReference>
<organism evidence="1">
    <name type="scientific">Streptomyces anulatus</name>
    <name type="common">Streptomyces chrysomallus</name>
    <dbReference type="NCBI Taxonomy" id="1892"/>
    <lineage>
        <taxon>Bacteria</taxon>
        <taxon>Bacillati</taxon>
        <taxon>Actinomycetota</taxon>
        <taxon>Actinomycetes</taxon>
        <taxon>Kitasatosporales</taxon>
        <taxon>Streptomycetaceae</taxon>
        <taxon>Streptomyces</taxon>
    </lineage>
</organism>
<dbReference type="RefSeq" id="WP_087765754.1">
    <property type="nucleotide sequence ID" value="NZ_JAAGMK010000501.1"/>
</dbReference>
<evidence type="ECO:0000313" key="1">
    <source>
        <dbReference type="EMBL" id="NEB86006.1"/>
    </source>
</evidence>